<evidence type="ECO:0000313" key="2">
    <source>
        <dbReference type="EMBL" id="URN93038.1"/>
    </source>
</evidence>
<evidence type="ECO:0000259" key="1">
    <source>
        <dbReference type="Pfam" id="PF06114"/>
    </source>
</evidence>
<organism evidence="2 3">
    <name type="scientific">Candidatus Pristimantibacillus lignocellulolyticus</name>
    <dbReference type="NCBI Taxonomy" id="2994561"/>
    <lineage>
        <taxon>Bacteria</taxon>
        <taxon>Bacillati</taxon>
        <taxon>Bacillota</taxon>
        <taxon>Bacilli</taxon>
        <taxon>Bacillales</taxon>
        <taxon>Paenibacillaceae</taxon>
        <taxon>Candidatus Pristimantibacillus</taxon>
    </lineage>
</organism>
<dbReference type="Proteomes" id="UP001056756">
    <property type="component" value="Chromosome"/>
</dbReference>
<sequence>MLGFFTNYKRCPVIHTNHNLEYQLQRFTCAHEFGHYILHPKVNVPFLRKTISNP</sequence>
<evidence type="ECO:0000313" key="3">
    <source>
        <dbReference type="Proteomes" id="UP001056756"/>
    </source>
</evidence>
<feature type="domain" description="IrrE N-terminal-like" evidence="1">
    <location>
        <begin position="11"/>
        <end position="42"/>
    </location>
</feature>
<gene>
    <name evidence="2" type="ORF">NAG76_14445</name>
</gene>
<dbReference type="AlphaFoldDB" id="A0A9J6ZA09"/>
<protein>
    <submittedName>
        <fullName evidence="2">ImmA/IrrE family metallo-endopeptidase</fullName>
    </submittedName>
</protein>
<dbReference type="KEGG" id="plig:NAG76_14445"/>
<dbReference type="Gene3D" id="1.10.10.2910">
    <property type="match status" value="1"/>
</dbReference>
<accession>A0A9J6ZA09</accession>
<reference evidence="2" key="1">
    <citation type="submission" date="2022-05" db="EMBL/GenBank/DDBJ databases">
        <title>Novel bacterial taxa in a minimal lignocellulolytic consortium and its capacity to transform plastics disclosed by genome-resolved metagenomics.</title>
        <authorList>
            <person name="Rodriguez C.A.D."/>
            <person name="Diaz-Garcia L."/>
            <person name="Herrera K."/>
            <person name="Tarazona N.A."/>
            <person name="Sproer C."/>
            <person name="Overmann J."/>
            <person name="Jimenez D.J."/>
        </authorList>
    </citation>
    <scope>NUCLEOTIDE SEQUENCE</scope>
    <source>
        <strain evidence="2">MAG5</strain>
    </source>
</reference>
<dbReference type="Pfam" id="PF06114">
    <property type="entry name" value="Peptidase_M78"/>
    <property type="match status" value="1"/>
</dbReference>
<dbReference type="InterPro" id="IPR010359">
    <property type="entry name" value="IrrE_HExxH"/>
</dbReference>
<dbReference type="EMBL" id="CP097899">
    <property type="protein sequence ID" value="URN93038.1"/>
    <property type="molecule type" value="Genomic_DNA"/>
</dbReference>
<name>A0A9J6ZA09_9BACL</name>
<proteinExistence type="predicted"/>